<evidence type="ECO:0000313" key="2">
    <source>
        <dbReference type="Proteomes" id="UP000628669"/>
    </source>
</evidence>
<keyword evidence="2" id="KW-1185">Reference proteome</keyword>
<name>A0ABS1FYJ4_9FLAO</name>
<dbReference type="InterPro" id="IPR058238">
    <property type="entry name" value="Lant_leader_dom"/>
</dbReference>
<dbReference type="RefSeq" id="WP_200247795.1">
    <property type="nucleotide sequence ID" value="NZ_JAENHK010000010.1"/>
</dbReference>
<sequence length="57" mass="6001">MKKLKLNKGLQINKEAISKLQDEQIKNIKGGAAAGSCGWSSCNTTVVTPPTKTIVAS</sequence>
<proteinExistence type="predicted"/>
<accession>A0ABS1FYJ4</accession>
<organism evidence="1 2">
    <name type="scientific">Chryseobacterium paridis</name>
    <dbReference type="NCBI Taxonomy" id="2800328"/>
    <lineage>
        <taxon>Bacteria</taxon>
        <taxon>Pseudomonadati</taxon>
        <taxon>Bacteroidota</taxon>
        <taxon>Flavobacteriia</taxon>
        <taxon>Flavobacteriales</taxon>
        <taxon>Weeksellaceae</taxon>
        <taxon>Chryseobacterium group</taxon>
        <taxon>Chryseobacterium</taxon>
    </lineage>
</organism>
<dbReference type="EMBL" id="JAENHK010000010">
    <property type="protein sequence ID" value="MBK1897531.1"/>
    <property type="molecule type" value="Genomic_DNA"/>
</dbReference>
<dbReference type="NCBIfam" id="NF038153">
    <property type="entry name" value="lant_leader_L1a"/>
    <property type="match status" value="1"/>
</dbReference>
<comment type="caution">
    <text evidence="1">The sequence shown here is derived from an EMBL/GenBank/DDBJ whole genome shotgun (WGS) entry which is preliminary data.</text>
</comment>
<evidence type="ECO:0000313" key="1">
    <source>
        <dbReference type="EMBL" id="MBK1897531.1"/>
    </source>
</evidence>
<reference evidence="2" key="1">
    <citation type="submission" date="2021-01" db="EMBL/GenBank/DDBJ databases">
        <title>Genome public.</title>
        <authorList>
            <person name="Liu C."/>
            <person name="Sun Q."/>
        </authorList>
    </citation>
    <scope>NUCLEOTIDE SEQUENCE [LARGE SCALE GENOMIC DNA]</scope>
    <source>
        <strain evidence="2">YIM B02567</strain>
    </source>
</reference>
<dbReference type="Proteomes" id="UP000628669">
    <property type="component" value="Unassembled WGS sequence"/>
</dbReference>
<protein>
    <submittedName>
        <fullName evidence="1">Class I lanthipeptide</fullName>
    </submittedName>
</protein>
<gene>
    <name evidence="1" type="ORF">JHL15_17330</name>
</gene>